<evidence type="ECO:0000259" key="1">
    <source>
        <dbReference type="SMART" id="SM01321"/>
    </source>
</evidence>
<dbReference type="PROSITE" id="PS51257">
    <property type="entry name" value="PROKAR_LIPOPROTEIN"/>
    <property type="match status" value="1"/>
</dbReference>
<dbReference type="Pfam" id="PF01797">
    <property type="entry name" value="Y1_Tnp"/>
    <property type="match status" value="1"/>
</dbReference>
<proteinExistence type="predicted"/>
<feature type="domain" description="Transposase IS200-like" evidence="1">
    <location>
        <begin position="10"/>
        <end position="122"/>
    </location>
</feature>
<dbReference type="InterPro" id="IPR002686">
    <property type="entry name" value="Transposase_17"/>
</dbReference>
<dbReference type="GO" id="GO:0004803">
    <property type="term" value="F:transposase activity"/>
    <property type="evidence" value="ECO:0007669"/>
    <property type="project" value="InterPro"/>
</dbReference>
<evidence type="ECO:0000313" key="3">
    <source>
        <dbReference type="Proteomes" id="UP000002432"/>
    </source>
</evidence>
<dbReference type="AlphaFoldDB" id="Q1IKX2"/>
<dbReference type="KEGG" id="aba:Acid345_3477"/>
<dbReference type="STRING" id="204669.Acid345_3477"/>
<dbReference type="SUPFAM" id="SSF143422">
    <property type="entry name" value="Transposase IS200-like"/>
    <property type="match status" value="1"/>
</dbReference>
<reference evidence="2 3" key="1">
    <citation type="journal article" date="2009" name="Appl. Environ. Microbiol.">
        <title>Three genomes from the phylum Acidobacteria provide insight into the lifestyles of these microorganisms in soils.</title>
        <authorList>
            <person name="Ward N.L."/>
            <person name="Challacombe J.F."/>
            <person name="Janssen P.H."/>
            <person name="Henrissat B."/>
            <person name="Coutinho P.M."/>
            <person name="Wu M."/>
            <person name="Xie G."/>
            <person name="Haft D.H."/>
            <person name="Sait M."/>
            <person name="Badger J."/>
            <person name="Barabote R.D."/>
            <person name="Bradley B."/>
            <person name="Brettin T.S."/>
            <person name="Brinkac L.M."/>
            <person name="Bruce D."/>
            <person name="Creasy T."/>
            <person name="Daugherty S.C."/>
            <person name="Davidsen T.M."/>
            <person name="DeBoy R.T."/>
            <person name="Detter J.C."/>
            <person name="Dodson R.J."/>
            <person name="Durkin A.S."/>
            <person name="Ganapathy A."/>
            <person name="Gwinn-Giglio M."/>
            <person name="Han C.S."/>
            <person name="Khouri H."/>
            <person name="Kiss H."/>
            <person name="Kothari S.P."/>
            <person name="Madupu R."/>
            <person name="Nelson K.E."/>
            <person name="Nelson W.C."/>
            <person name="Paulsen I."/>
            <person name="Penn K."/>
            <person name="Ren Q."/>
            <person name="Rosovitz M.J."/>
            <person name="Selengut J.D."/>
            <person name="Shrivastava S."/>
            <person name="Sullivan S.A."/>
            <person name="Tapia R."/>
            <person name="Thompson L.S."/>
            <person name="Watkins K.L."/>
            <person name="Yang Q."/>
            <person name="Yu C."/>
            <person name="Zafar N."/>
            <person name="Zhou L."/>
            <person name="Kuske C.R."/>
        </authorList>
    </citation>
    <scope>NUCLEOTIDE SEQUENCE [LARGE SCALE GENOMIC DNA]</scope>
    <source>
        <strain evidence="2 3">Ellin345</strain>
    </source>
</reference>
<dbReference type="eggNOG" id="COG1943">
    <property type="taxonomic scope" value="Bacteria"/>
</dbReference>
<dbReference type="PANTHER" id="PTHR36966">
    <property type="entry name" value="REP-ASSOCIATED TYROSINE TRANSPOSASE"/>
    <property type="match status" value="1"/>
</dbReference>
<name>Q1IKX2_KORVE</name>
<dbReference type="Proteomes" id="UP000002432">
    <property type="component" value="Chromosome"/>
</dbReference>
<dbReference type="GO" id="GO:0006313">
    <property type="term" value="P:DNA transposition"/>
    <property type="evidence" value="ECO:0007669"/>
    <property type="project" value="InterPro"/>
</dbReference>
<dbReference type="InterPro" id="IPR036515">
    <property type="entry name" value="Transposase_17_sf"/>
</dbReference>
<dbReference type="NCBIfam" id="NF047646">
    <property type="entry name" value="REP_Tyr_transpos"/>
    <property type="match status" value="1"/>
</dbReference>
<dbReference type="HOGENOM" id="CLU_068226_5_0_0"/>
<dbReference type="InterPro" id="IPR052715">
    <property type="entry name" value="RAYT_transposase"/>
</dbReference>
<accession>Q1IKX2</accession>
<protein>
    <recommendedName>
        <fullName evidence="1">Transposase IS200-like domain-containing protein</fullName>
    </recommendedName>
</protein>
<organism evidence="2 3">
    <name type="scientific">Koribacter versatilis (strain Ellin345)</name>
    <dbReference type="NCBI Taxonomy" id="204669"/>
    <lineage>
        <taxon>Bacteria</taxon>
        <taxon>Pseudomonadati</taxon>
        <taxon>Acidobacteriota</taxon>
        <taxon>Terriglobia</taxon>
        <taxon>Terriglobales</taxon>
        <taxon>Candidatus Korobacteraceae</taxon>
        <taxon>Candidatus Korobacter</taxon>
    </lineage>
</organism>
<keyword evidence="3" id="KW-1185">Reference proteome</keyword>
<evidence type="ECO:0000313" key="2">
    <source>
        <dbReference type="EMBL" id="ABF42478.1"/>
    </source>
</evidence>
<sequence length="188" mass="22160">MPWGLKRYQHTGQSHFITFSCYHRLPYLSSTSAKQQFELSLEDTRVRYGMPVAGYVVMPEHVHLLVWEPQRSNLATALQSIKQSVSRLLIGGREHFWQKRYYDFNVRAADKFWEKLHYLHQNPVKRGLVKSPEQWTWSSFRHHAFGEIGTVELESHWTALRRERAGIRFELKKDRDATTFGDPGSTKI</sequence>
<dbReference type="GO" id="GO:0043565">
    <property type="term" value="F:sequence-specific DNA binding"/>
    <property type="evidence" value="ECO:0007669"/>
    <property type="project" value="TreeGrafter"/>
</dbReference>
<dbReference type="Gene3D" id="3.30.70.1290">
    <property type="entry name" value="Transposase IS200-like"/>
    <property type="match status" value="1"/>
</dbReference>
<dbReference type="SMART" id="SM01321">
    <property type="entry name" value="Y1_Tnp"/>
    <property type="match status" value="1"/>
</dbReference>
<dbReference type="EMBL" id="CP000360">
    <property type="protein sequence ID" value="ABF42478.1"/>
    <property type="molecule type" value="Genomic_DNA"/>
</dbReference>
<gene>
    <name evidence="2" type="ordered locus">Acid345_3477</name>
</gene>
<dbReference type="PANTHER" id="PTHR36966:SF1">
    <property type="entry name" value="REP-ASSOCIATED TYROSINE TRANSPOSASE"/>
    <property type="match status" value="1"/>
</dbReference>
<dbReference type="EnsemblBacteria" id="ABF42478">
    <property type="protein sequence ID" value="ABF42478"/>
    <property type="gene ID" value="Acid345_3477"/>
</dbReference>